<proteinExistence type="predicted"/>
<keyword evidence="3" id="KW-1185">Reference proteome</keyword>
<protein>
    <recommendedName>
        <fullName evidence="1">Terminase ATPase subunit N-terminal domain-containing protein</fullName>
    </recommendedName>
</protein>
<evidence type="ECO:0000259" key="1">
    <source>
        <dbReference type="Pfam" id="PF06056"/>
    </source>
</evidence>
<dbReference type="EMBL" id="BAAAMN010000036">
    <property type="protein sequence ID" value="GAA2038068.1"/>
    <property type="molecule type" value="Genomic_DNA"/>
</dbReference>
<name>A0ABP5G0T6_9MICC</name>
<evidence type="ECO:0000313" key="3">
    <source>
        <dbReference type="Proteomes" id="UP001501461"/>
    </source>
</evidence>
<dbReference type="InterPro" id="IPR010332">
    <property type="entry name" value="ATPase_terminase-su_N"/>
</dbReference>
<dbReference type="Pfam" id="PF06056">
    <property type="entry name" value="Terminase_5"/>
    <property type="match status" value="1"/>
</dbReference>
<accession>A0ABP5G0T6</accession>
<organism evidence="2 3">
    <name type="scientific">Yaniella flava</name>
    <dbReference type="NCBI Taxonomy" id="287930"/>
    <lineage>
        <taxon>Bacteria</taxon>
        <taxon>Bacillati</taxon>
        <taxon>Actinomycetota</taxon>
        <taxon>Actinomycetes</taxon>
        <taxon>Micrococcales</taxon>
        <taxon>Micrococcaceae</taxon>
        <taxon>Yaniella</taxon>
    </lineage>
</organism>
<comment type="caution">
    <text evidence="2">The sequence shown here is derived from an EMBL/GenBank/DDBJ whole genome shotgun (WGS) entry which is preliminary data.</text>
</comment>
<feature type="domain" description="Terminase ATPase subunit N-terminal" evidence="1">
    <location>
        <begin position="64"/>
        <end position="96"/>
    </location>
</feature>
<reference evidence="3" key="1">
    <citation type="journal article" date="2019" name="Int. J. Syst. Evol. Microbiol.">
        <title>The Global Catalogue of Microorganisms (GCM) 10K type strain sequencing project: providing services to taxonomists for standard genome sequencing and annotation.</title>
        <authorList>
            <consortium name="The Broad Institute Genomics Platform"/>
            <consortium name="The Broad Institute Genome Sequencing Center for Infectious Disease"/>
            <person name="Wu L."/>
            <person name="Ma J."/>
        </authorList>
    </citation>
    <scope>NUCLEOTIDE SEQUENCE [LARGE SCALE GENOMIC DNA]</scope>
    <source>
        <strain evidence="3">JCM 13595</strain>
    </source>
</reference>
<evidence type="ECO:0000313" key="2">
    <source>
        <dbReference type="EMBL" id="GAA2038068.1"/>
    </source>
</evidence>
<sequence length="104" mass="11548">MARRRSWVESWKEQANPRQFMIDALYAVDGVFQPGPPESDGIEALLGQSAVIVQMQSAIETMTIEVARNMYAAGWSLRAIGEALETNHAGVASWLEQTGDRPRE</sequence>
<gene>
    <name evidence="2" type="ORF">GCM10009720_18180</name>
</gene>
<dbReference type="Proteomes" id="UP001501461">
    <property type="component" value="Unassembled WGS sequence"/>
</dbReference>